<name>A0A9W7XL00_9FUNG</name>
<sequence>MGAMHSRFGPHLLVSHRHHCSGPRNKLIFLGVTLWLTSTVIAGVRRSTGLTHKSLVSEETKRRQEYLRLMNARFRQSQGLPEQQQQLEKLFVDAASSDAERQERRMWVERERELISKAWMAQGLEVPAAEWAERKSCYGQRHGGGGLARWYLGVGERTFDWVVRRIQGSPSFQIEDRELRRTGSGLGPRDAADLPLKQPVMTQ</sequence>
<dbReference type="AlphaFoldDB" id="A0A9W7XL00"/>
<gene>
    <name evidence="2" type="ORF">LPJ64_003824</name>
</gene>
<protein>
    <submittedName>
        <fullName evidence="2">Uncharacterized protein</fullName>
    </submittedName>
</protein>
<proteinExistence type="predicted"/>
<organism evidence="2 3">
    <name type="scientific">Coemansia asiatica</name>
    <dbReference type="NCBI Taxonomy" id="1052880"/>
    <lineage>
        <taxon>Eukaryota</taxon>
        <taxon>Fungi</taxon>
        <taxon>Fungi incertae sedis</taxon>
        <taxon>Zoopagomycota</taxon>
        <taxon>Kickxellomycotina</taxon>
        <taxon>Kickxellomycetes</taxon>
        <taxon>Kickxellales</taxon>
        <taxon>Kickxellaceae</taxon>
        <taxon>Coemansia</taxon>
    </lineage>
</organism>
<evidence type="ECO:0000313" key="3">
    <source>
        <dbReference type="Proteomes" id="UP001145021"/>
    </source>
</evidence>
<evidence type="ECO:0000313" key="2">
    <source>
        <dbReference type="EMBL" id="KAJ1644516.1"/>
    </source>
</evidence>
<dbReference type="EMBL" id="JANBOH010000160">
    <property type="protein sequence ID" value="KAJ1644516.1"/>
    <property type="molecule type" value="Genomic_DNA"/>
</dbReference>
<comment type="caution">
    <text evidence="2">The sequence shown here is derived from an EMBL/GenBank/DDBJ whole genome shotgun (WGS) entry which is preliminary data.</text>
</comment>
<evidence type="ECO:0000256" key="1">
    <source>
        <dbReference type="SAM" id="MobiDB-lite"/>
    </source>
</evidence>
<keyword evidence="3" id="KW-1185">Reference proteome</keyword>
<accession>A0A9W7XL00</accession>
<dbReference type="Proteomes" id="UP001145021">
    <property type="component" value="Unassembled WGS sequence"/>
</dbReference>
<reference evidence="2" key="1">
    <citation type="submission" date="2022-07" db="EMBL/GenBank/DDBJ databases">
        <title>Phylogenomic reconstructions and comparative analyses of Kickxellomycotina fungi.</title>
        <authorList>
            <person name="Reynolds N.K."/>
            <person name="Stajich J.E."/>
            <person name="Barry K."/>
            <person name="Grigoriev I.V."/>
            <person name="Crous P."/>
            <person name="Smith M.E."/>
        </authorList>
    </citation>
    <scope>NUCLEOTIDE SEQUENCE</scope>
    <source>
        <strain evidence="2">NBRC 105413</strain>
    </source>
</reference>
<feature type="region of interest" description="Disordered" evidence="1">
    <location>
        <begin position="177"/>
        <end position="203"/>
    </location>
</feature>